<protein>
    <submittedName>
        <fullName evidence="1">Uncharacterized protein</fullName>
    </submittedName>
</protein>
<comment type="caution">
    <text evidence="1">The sequence shown here is derived from an EMBL/GenBank/DDBJ whole genome shotgun (WGS) entry which is preliminary data.</text>
</comment>
<evidence type="ECO:0000313" key="1">
    <source>
        <dbReference type="EMBL" id="KAJ8397134.1"/>
    </source>
</evidence>
<sequence>MLYLVWKTVGRREGSGYRGEIPDDTLASPEPCGMCLVVAHLSRASIALRYAVLKPCCSCVPAGLRSPAASHSCF</sequence>
<gene>
    <name evidence="1" type="ORF">AAFF_G00009880</name>
</gene>
<organism evidence="1 2">
    <name type="scientific">Aldrovandia affinis</name>
    <dbReference type="NCBI Taxonomy" id="143900"/>
    <lineage>
        <taxon>Eukaryota</taxon>
        <taxon>Metazoa</taxon>
        <taxon>Chordata</taxon>
        <taxon>Craniata</taxon>
        <taxon>Vertebrata</taxon>
        <taxon>Euteleostomi</taxon>
        <taxon>Actinopterygii</taxon>
        <taxon>Neopterygii</taxon>
        <taxon>Teleostei</taxon>
        <taxon>Notacanthiformes</taxon>
        <taxon>Halosauridae</taxon>
        <taxon>Aldrovandia</taxon>
    </lineage>
</organism>
<dbReference type="EMBL" id="JAINUG010000100">
    <property type="protein sequence ID" value="KAJ8397134.1"/>
    <property type="molecule type" value="Genomic_DNA"/>
</dbReference>
<dbReference type="AlphaFoldDB" id="A0AAD7S740"/>
<reference evidence="1" key="1">
    <citation type="journal article" date="2023" name="Science">
        <title>Genome structures resolve the early diversification of teleost fishes.</title>
        <authorList>
            <person name="Parey E."/>
            <person name="Louis A."/>
            <person name="Montfort J."/>
            <person name="Bouchez O."/>
            <person name="Roques C."/>
            <person name="Iampietro C."/>
            <person name="Lluch J."/>
            <person name="Castinel A."/>
            <person name="Donnadieu C."/>
            <person name="Desvignes T."/>
            <person name="Floi Bucao C."/>
            <person name="Jouanno E."/>
            <person name="Wen M."/>
            <person name="Mejri S."/>
            <person name="Dirks R."/>
            <person name="Jansen H."/>
            <person name="Henkel C."/>
            <person name="Chen W.J."/>
            <person name="Zahm M."/>
            <person name="Cabau C."/>
            <person name="Klopp C."/>
            <person name="Thompson A.W."/>
            <person name="Robinson-Rechavi M."/>
            <person name="Braasch I."/>
            <person name="Lecointre G."/>
            <person name="Bobe J."/>
            <person name="Postlethwait J.H."/>
            <person name="Berthelot C."/>
            <person name="Roest Crollius H."/>
            <person name="Guiguen Y."/>
        </authorList>
    </citation>
    <scope>NUCLEOTIDE SEQUENCE</scope>
    <source>
        <strain evidence="1">NC1722</strain>
    </source>
</reference>
<dbReference type="Proteomes" id="UP001221898">
    <property type="component" value="Unassembled WGS sequence"/>
</dbReference>
<keyword evidence="2" id="KW-1185">Reference proteome</keyword>
<accession>A0AAD7S740</accession>
<evidence type="ECO:0000313" key="2">
    <source>
        <dbReference type="Proteomes" id="UP001221898"/>
    </source>
</evidence>
<name>A0AAD7S740_9TELE</name>
<proteinExistence type="predicted"/>